<reference evidence="2 3" key="1">
    <citation type="journal article" date="2019" name="Int. J. Syst. Evol. Microbiol.">
        <title>The Global Catalogue of Microorganisms (GCM) 10K type strain sequencing project: providing services to taxonomists for standard genome sequencing and annotation.</title>
        <authorList>
            <consortium name="The Broad Institute Genomics Platform"/>
            <consortium name="The Broad Institute Genome Sequencing Center for Infectious Disease"/>
            <person name="Wu L."/>
            <person name="Ma J."/>
        </authorList>
    </citation>
    <scope>NUCLEOTIDE SEQUENCE [LARGE SCALE GENOMIC DNA]</scope>
    <source>
        <strain evidence="2 3">JCM 14545</strain>
    </source>
</reference>
<sequence>MLSHHEKDELQKIEQWFESTEPALVDALRTGRTRPLRRISTGLLVIADVLCFALLLLAFTSTSAALILLSLLATSCAVCLHVARYAVP</sequence>
<dbReference type="Proteomes" id="UP001501116">
    <property type="component" value="Unassembled WGS sequence"/>
</dbReference>
<gene>
    <name evidence="2" type="ORF">GCM10009754_50870</name>
</gene>
<organism evidence="2 3">
    <name type="scientific">Amycolatopsis minnesotensis</name>
    <dbReference type="NCBI Taxonomy" id="337894"/>
    <lineage>
        <taxon>Bacteria</taxon>
        <taxon>Bacillati</taxon>
        <taxon>Actinomycetota</taxon>
        <taxon>Actinomycetes</taxon>
        <taxon>Pseudonocardiales</taxon>
        <taxon>Pseudonocardiaceae</taxon>
        <taxon>Amycolatopsis</taxon>
    </lineage>
</organism>
<keyword evidence="1" id="KW-0812">Transmembrane</keyword>
<evidence type="ECO:0000256" key="1">
    <source>
        <dbReference type="SAM" id="Phobius"/>
    </source>
</evidence>
<keyword evidence="1" id="KW-0472">Membrane</keyword>
<comment type="caution">
    <text evidence="2">The sequence shown here is derived from an EMBL/GenBank/DDBJ whole genome shotgun (WGS) entry which is preliminary data.</text>
</comment>
<evidence type="ECO:0000313" key="2">
    <source>
        <dbReference type="EMBL" id="GAA1970733.1"/>
    </source>
</evidence>
<feature type="transmembrane region" description="Helical" evidence="1">
    <location>
        <begin position="65"/>
        <end position="87"/>
    </location>
</feature>
<dbReference type="EMBL" id="BAAANN010000021">
    <property type="protein sequence ID" value="GAA1970733.1"/>
    <property type="molecule type" value="Genomic_DNA"/>
</dbReference>
<dbReference type="Pfam" id="PF11239">
    <property type="entry name" value="DUF3040"/>
    <property type="match status" value="1"/>
</dbReference>
<keyword evidence="1" id="KW-1133">Transmembrane helix</keyword>
<dbReference type="RefSeq" id="WP_344423762.1">
    <property type="nucleotide sequence ID" value="NZ_BAAANN010000021.1"/>
</dbReference>
<evidence type="ECO:0000313" key="3">
    <source>
        <dbReference type="Proteomes" id="UP001501116"/>
    </source>
</evidence>
<dbReference type="InterPro" id="IPR021401">
    <property type="entry name" value="DUF3040"/>
</dbReference>
<accession>A0ABN2RKK5</accession>
<keyword evidence="3" id="KW-1185">Reference proteome</keyword>
<feature type="transmembrane region" description="Helical" evidence="1">
    <location>
        <begin position="39"/>
        <end position="59"/>
    </location>
</feature>
<name>A0ABN2RKK5_9PSEU</name>
<proteinExistence type="predicted"/>
<protein>
    <submittedName>
        <fullName evidence="2">DUF3040 domain-containing protein</fullName>
    </submittedName>
</protein>